<dbReference type="SUPFAM" id="SSF63411">
    <property type="entry name" value="LuxS/MPP-like metallohydrolase"/>
    <property type="match status" value="2"/>
</dbReference>
<dbReference type="Gene3D" id="3.30.830.10">
    <property type="entry name" value="Metalloenzyme, LuxS/M16 peptidase-like"/>
    <property type="match status" value="2"/>
</dbReference>
<dbReference type="InterPro" id="IPR050361">
    <property type="entry name" value="MPP/UQCRC_Complex"/>
</dbReference>
<evidence type="ECO:0000259" key="2">
    <source>
        <dbReference type="Pfam" id="PF05193"/>
    </source>
</evidence>
<evidence type="ECO:0000313" key="4">
    <source>
        <dbReference type="Proteomes" id="UP000218831"/>
    </source>
</evidence>
<evidence type="ECO:0000313" key="3">
    <source>
        <dbReference type="EMBL" id="PAU93497.1"/>
    </source>
</evidence>
<feature type="compositionally biased region" description="Polar residues" evidence="1">
    <location>
        <begin position="76"/>
        <end position="89"/>
    </location>
</feature>
<gene>
    <name evidence="3" type="ORF">CK503_12255</name>
</gene>
<keyword evidence="4" id="KW-1185">Reference proteome</keyword>
<sequence length="751" mass="83950">MISSASPINILPKIIERLELSSPKKIVHPRRLPMRITNSSFSKILNNHNSTIMKRLSLFLLMAVFAFACSQTEQVADSQQSKNTSTNPYENMDFPELNDFQKPEVETFTTENGITFYLVQDKELPLINVSTRVRTGGVLNSNEKTGLASITGTVMRSGGTETYPADSLNTMLENRAASIETGIGFTSGNASMDVLKEDFDDLLPVYIDILTNPAFPEDKIELAKKQQKSSISRRNDNSQQIGVREFQKIIYGEDSPYGRNTEYSTINNITREDLVDFHEKHFSADNMMVGIVGDFDTEEMKQKLRNSFGELPAGDETQLEFPEVDYEPQSSINFIEKSDVNQSFVMLGHLGGMRDNPDYAKVQVMNRVLSGGFSGRLMQVVRTEMGLAYSVFGQYGMNSFYPGMFYAGVMTKSSTTAEAIDAIIEQIEHLQKEPITEQELQDVKDQILNSAVFEYDSYEEVLNERMSNEYRGLPADAFEEYIQGVKATTVEDVQAVAQEYLNPDNIQILVVGNKEEIGDQLEKYGEVNEIDISIPEPGSGEEQMVEGDTEKGKEWLSKMTDAVIDGDTELSSISLTGEMNMQGQKMPMTSTINYPDAINQTIKGPMGEIKINYEDGSGKMIAGGQERPLPPQMAKNLKSTLNRSFLSIALNADSVNPQYLGSEEVDGTSYEKINVTVDGSNIELLLDPETHYPDVIRYKQFNPQMGEQVTVENHHSDWKVVDGVAYPYLQETIVNGNKSAEAVYKSHEVNK</sequence>
<dbReference type="AlphaFoldDB" id="A0A2A2G9H1"/>
<dbReference type="PANTHER" id="PTHR11851">
    <property type="entry name" value="METALLOPROTEASE"/>
    <property type="match status" value="1"/>
</dbReference>
<dbReference type="PANTHER" id="PTHR11851:SF225">
    <property type="entry name" value="NON-PEPTIDASE HOMOLOG YMXG"/>
    <property type="match status" value="1"/>
</dbReference>
<feature type="region of interest" description="Disordered" evidence="1">
    <location>
        <begin position="76"/>
        <end position="96"/>
    </location>
</feature>
<dbReference type="InterPro" id="IPR007863">
    <property type="entry name" value="Peptidase_M16_C"/>
</dbReference>
<feature type="domain" description="Peptidase M16 C-terminal" evidence="2">
    <location>
        <begin position="268"/>
        <end position="446"/>
    </location>
</feature>
<dbReference type="Pfam" id="PF05193">
    <property type="entry name" value="Peptidase_M16_C"/>
    <property type="match status" value="1"/>
</dbReference>
<proteinExistence type="predicted"/>
<dbReference type="InterPro" id="IPR011249">
    <property type="entry name" value="Metalloenz_LuxS/M16"/>
</dbReference>
<dbReference type="GO" id="GO:0046872">
    <property type="term" value="F:metal ion binding"/>
    <property type="evidence" value="ECO:0007669"/>
    <property type="project" value="InterPro"/>
</dbReference>
<reference evidence="3 4" key="1">
    <citation type="submission" date="2017-08" db="EMBL/GenBank/DDBJ databases">
        <title>Aliifodinibius alkalisoli sp. nov., isolated from saline alkaline soil.</title>
        <authorList>
            <person name="Liu D."/>
            <person name="Zhang G."/>
        </authorList>
    </citation>
    <scope>NUCLEOTIDE SEQUENCE [LARGE SCALE GENOMIC DNA]</scope>
    <source>
        <strain evidence="3 4">WN023</strain>
    </source>
</reference>
<dbReference type="Proteomes" id="UP000218831">
    <property type="component" value="Unassembled WGS sequence"/>
</dbReference>
<organism evidence="3 4">
    <name type="scientific">Fodinibius salipaludis</name>
    <dbReference type="NCBI Taxonomy" id="2032627"/>
    <lineage>
        <taxon>Bacteria</taxon>
        <taxon>Pseudomonadati</taxon>
        <taxon>Balneolota</taxon>
        <taxon>Balneolia</taxon>
        <taxon>Balneolales</taxon>
        <taxon>Balneolaceae</taxon>
        <taxon>Fodinibius</taxon>
    </lineage>
</organism>
<dbReference type="OrthoDB" id="9811314at2"/>
<comment type="caution">
    <text evidence="3">The sequence shown here is derived from an EMBL/GenBank/DDBJ whole genome shotgun (WGS) entry which is preliminary data.</text>
</comment>
<evidence type="ECO:0000256" key="1">
    <source>
        <dbReference type="SAM" id="MobiDB-lite"/>
    </source>
</evidence>
<name>A0A2A2G9H1_9BACT</name>
<dbReference type="EMBL" id="NSKE01000008">
    <property type="protein sequence ID" value="PAU93497.1"/>
    <property type="molecule type" value="Genomic_DNA"/>
</dbReference>
<protein>
    <submittedName>
        <fullName evidence="3">Peptidase M16</fullName>
    </submittedName>
</protein>
<accession>A0A2A2G9H1</accession>